<sequence length="153" mass="17530">REPKEGKGESQRGTRVSGGSCRLLPPITLCRRRAGKLRRASKVTFKRDLQYCPAFSKLKSLLLSDWCLVADLQTLLHFLHYAPVLEKLTLQVCKKPKSDMELEGNDFLEQSLVLKYLKIVEVKCQMIDEQIHNLLKTLSFSSKSLEKINVQKL</sequence>
<evidence type="ECO:0000256" key="1">
    <source>
        <dbReference type="SAM" id="MobiDB-lite"/>
    </source>
</evidence>
<feature type="compositionally biased region" description="Basic and acidic residues" evidence="1">
    <location>
        <begin position="1"/>
        <end position="12"/>
    </location>
</feature>
<reference evidence="3" key="2">
    <citation type="journal article" date="2017" name="Nat. Plants">
        <title>The Aegilops tauschii genome reveals multiple impacts of transposons.</title>
        <authorList>
            <person name="Zhao G."/>
            <person name="Zou C."/>
            <person name="Li K."/>
            <person name="Wang K."/>
            <person name="Li T."/>
            <person name="Gao L."/>
            <person name="Zhang X."/>
            <person name="Wang H."/>
            <person name="Yang Z."/>
            <person name="Liu X."/>
            <person name="Jiang W."/>
            <person name="Mao L."/>
            <person name="Kong X."/>
            <person name="Jiao Y."/>
            <person name="Jia J."/>
        </authorList>
    </citation>
    <scope>NUCLEOTIDE SEQUENCE [LARGE SCALE GENOMIC DNA]</scope>
    <source>
        <strain evidence="3">cv. AL8/78</strain>
    </source>
</reference>
<dbReference type="AlphaFoldDB" id="A0A453HKC1"/>
<proteinExistence type="predicted"/>
<dbReference type="EnsemblPlants" id="AET4Gv20215000.5">
    <property type="protein sequence ID" value="AET4Gv20215000.5"/>
    <property type="gene ID" value="AET4Gv20215000"/>
</dbReference>
<evidence type="ECO:0000313" key="2">
    <source>
        <dbReference type="EnsemblPlants" id="AET4Gv20215000.5"/>
    </source>
</evidence>
<dbReference type="PANTHER" id="PTHR34223:SF105">
    <property type="entry name" value="F-BOX DOMAIN-CONTAINING PROTEIN"/>
    <property type="match status" value="1"/>
</dbReference>
<name>A0A453HKC1_AEGTS</name>
<dbReference type="InterPro" id="IPR053197">
    <property type="entry name" value="F-box_SCFL_complex_component"/>
</dbReference>
<dbReference type="Proteomes" id="UP000015105">
    <property type="component" value="Chromosome 4D"/>
</dbReference>
<reference evidence="2" key="3">
    <citation type="journal article" date="2017" name="Nature">
        <title>Genome sequence of the progenitor of the wheat D genome Aegilops tauschii.</title>
        <authorList>
            <person name="Luo M.C."/>
            <person name="Gu Y.Q."/>
            <person name="Puiu D."/>
            <person name="Wang H."/>
            <person name="Twardziok S.O."/>
            <person name="Deal K.R."/>
            <person name="Huo N."/>
            <person name="Zhu T."/>
            <person name="Wang L."/>
            <person name="Wang Y."/>
            <person name="McGuire P.E."/>
            <person name="Liu S."/>
            <person name="Long H."/>
            <person name="Ramasamy R.K."/>
            <person name="Rodriguez J.C."/>
            <person name="Van S.L."/>
            <person name="Yuan L."/>
            <person name="Wang Z."/>
            <person name="Xia Z."/>
            <person name="Xiao L."/>
            <person name="Anderson O.D."/>
            <person name="Ouyang S."/>
            <person name="Liang Y."/>
            <person name="Zimin A.V."/>
            <person name="Pertea G."/>
            <person name="Qi P."/>
            <person name="Bennetzen J.L."/>
            <person name="Dai X."/>
            <person name="Dawson M.W."/>
            <person name="Muller H.G."/>
            <person name="Kugler K."/>
            <person name="Rivarola-Duarte L."/>
            <person name="Spannagl M."/>
            <person name="Mayer K.F.X."/>
            <person name="Lu F.H."/>
            <person name="Bevan M.W."/>
            <person name="Leroy P."/>
            <person name="Li P."/>
            <person name="You F.M."/>
            <person name="Sun Q."/>
            <person name="Liu Z."/>
            <person name="Lyons E."/>
            <person name="Wicker T."/>
            <person name="Salzberg S.L."/>
            <person name="Devos K.M."/>
            <person name="Dvorak J."/>
        </authorList>
    </citation>
    <scope>NUCLEOTIDE SEQUENCE [LARGE SCALE GENOMIC DNA]</scope>
    <source>
        <strain evidence="2">cv. AL8/78</strain>
    </source>
</reference>
<reference evidence="2" key="5">
    <citation type="journal article" date="2021" name="G3 (Bethesda)">
        <title>Aegilops tauschii genome assembly Aet v5.0 features greater sequence contiguity and improved annotation.</title>
        <authorList>
            <person name="Wang L."/>
            <person name="Zhu T."/>
            <person name="Rodriguez J.C."/>
            <person name="Deal K.R."/>
            <person name="Dubcovsky J."/>
            <person name="McGuire P.E."/>
            <person name="Lux T."/>
            <person name="Spannagl M."/>
            <person name="Mayer K.F.X."/>
            <person name="Baldrich P."/>
            <person name="Meyers B.C."/>
            <person name="Huo N."/>
            <person name="Gu Y.Q."/>
            <person name="Zhou H."/>
            <person name="Devos K.M."/>
            <person name="Bennetzen J.L."/>
            <person name="Unver T."/>
            <person name="Budak H."/>
            <person name="Gulick P.J."/>
            <person name="Galiba G."/>
            <person name="Kalapos B."/>
            <person name="Nelson D.R."/>
            <person name="Li P."/>
            <person name="You F.M."/>
            <person name="Luo M.C."/>
            <person name="Dvorak J."/>
        </authorList>
    </citation>
    <scope>NUCLEOTIDE SEQUENCE [LARGE SCALE GENOMIC DNA]</scope>
    <source>
        <strain evidence="2">cv. AL8/78</strain>
    </source>
</reference>
<reference evidence="2" key="4">
    <citation type="submission" date="2019-03" db="UniProtKB">
        <authorList>
            <consortium name="EnsemblPlants"/>
        </authorList>
    </citation>
    <scope>IDENTIFICATION</scope>
</reference>
<evidence type="ECO:0000313" key="3">
    <source>
        <dbReference type="Proteomes" id="UP000015105"/>
    </source>
</evidence>
<feature type="region of interest" description="Disordered" evidence="1">
    <location>
        <begin position="1"/>
        <end position="20"/>
    </location>
</feature>
<dbReference type="Gramene" id="AET4Gv20215000.5">
    <property type="protein sequence ID" value="AET4Gv20215000.5"/>
    <property type="gene ID" value="AET4Gv20215000"/>
</dbReference>
<dbReference type="PANTHER" id="PTHR34223">
    <property type="entry name" value="OS11G0201299 PROTEIN"/>
    <property type="match status" value="1"/>
</dbReference>
<organism evidence="2 3">
    <name type="scientific">Aegilops tauschii subsp. strangulata</name>
    <name type="common">Goatgrass</name>
    <dbReference type="NCBI Taxonomy" id="200361"/>
    <lineage>
        <taxon>Eukaryota</taxon>
        <taxon>Viridiplantae</taxon>
        <taxon>Streptophyta</taxon>
        <taxon>Embryophyta</taxon>
        <taxon>Tracheophyta</taxon>
        <taxon>Spermatophyta</taxon>
        <taxon>Magnoliopsida</taxon>
        <taxon>Liliopsida</taxon>
        <taxon>Poales</taxon>
        <taxon>Poaceae</taxon>
        <taxon>BOP clade</taxon>
        <taxon>Pooideae</taxon>
        <taxon>Triticodae</taxon>
        <taxon>Triticeae</taxon>
        <taxon>Triticinae</taxon>
        <taxon>Aegilops</taxon>
    </lineage>
</organism>
<reference evidence="3" key="1">
    <citation type="journal article" date="2014" name="Science">
        <title>Ancient hybridizations among the ancestral genomes of bread wheat.</title>
        <authorList>
            <consortium name="International Wheat Genome Sequencing Consortium,"/>
            <person name="Marcussen T."/>
            <person name="Sandve S.R."/>
            <person name="Heier L."/>
            <person name="Spannagl M."/>
            <person name="Pfeifer M."/>
            <person name="Jakobsen K.S."/>
            <person name="Wulff B.B."/>
            <person name="Steuernagel B."/>
            <person name="Mayer K.F."/>
            <person name="Olsen O.A."/>
        </authorList>
    </citation>
    <scope>NUCLEOTIDE SEQUENCE [LARGE SCALE GENOMIC DNA]</scope>
    <source>
        <strain evidence="3">cv. AL8/78</strain>
    </source>
</reference>
<accession>A0A453HKC1</accession>
<keyword evidence="3" id="KW-1185">Reference proteome</keyword>
<evidence type="ECO:0008006" key="4">
    <source>
        <dbReference type="Google" id="ProtNLM"/>
    </source>
</evidence>
<protein>
    <recommendedName>
        <fullName evidence="4">FBD domain-containing protein</fullName>
    </recommendedName>
</protein>